<gene>
    <name evidence="2" type="ORF">OSTQU699_LOCUS1931</name>
</gene>
<feature type="non-terminal residue" evidence="2">
    <location>
        <position position="1"/>
    </location>
</feature>
<feature type="region of interest" description="Disordered" evidence="1">
    <location>
        <begin position="1"/>
        <end position="66"/>
    </location>
</feature>
<dbReference type="EMBL" id="CAJHUC010000505">
    <property type="protein sequence ID" value="CAD7696569.1"/>
    <property type="molecule type" value="Genomic_DNA"/>
</dbReference>
<feature type="compositionally biased region" description="Basic residues" evidence="1">
    <location>
        <begin position="35"/>
        <end position="45"/>
    </location>
</feature>
<protein>
    <submittedName>
        <fullName evidence="2">Uncharacterized protein</fullName>
    </submittedName>
</protein>
<name>A0A8S1IS04_9CHLO</name>
<dbReference type="Proteomes" id="UP000708148">
    <property type="component" value="Unassembled WGS sequence"/>
</dbReference>
<comment type="caution">
    <text evidence="2">The sequence shown here is derived from an EMBL/GenBank/DDBJ whole genome shotgun (WGS) entry which is preliminary data.</text>
</comment>
<evidence type="ECO:0000256" key="1">
    <source>
        <dbReference type="SAM" id="MobiDB-lite"/>
    </source>
</evidence>
<organism evidence="2 3">
    <name type="scientific">Ostreobium quekettii</name>
    <dbReference type="NCBI Taxonomy" id="121088"/>
    <lineage>
        <taxon>Eukaryota</taxon>
        <taxon>Viridiplantae</taxon>
        <taxon>Chlorophyta</taxon>
        <taxon>core chlorophytes</taxon>
        <taxon>Ulvophyceae</taxon>
        <taxon>TCBD clade</taxon>
        <taxon>Bryopsidales</taxon>
        <taxon>Ostreobineae</taxon>
        <taxon>Ostreobiaceae</taxon>
        <taxon>Ostreobium</taxon>
    </lineage>
</organism>
<evidence type="ECO:0000313" key="3">
    <source>
        <dbReference type="Proteomes" id="UP000708148"/>
    </source>
</evidence>
<keyword evidence="3" id="KW-1185">Reference proteome</keyword>
<evidence type="ECO:0000313" key="2">
    <source>
        <dbReference type="EMBL" id="CAD7696569.1"/>
    </source>
</evidence>
<proteinExistence type="predicted"/>
<dbReference type="AlphaFoldDB" id="A0A8S1IS04"/>
<feature type="compositionally biased region" description="Basic residues" evidence="1">
    <location>
        <begin position="57"/>
        <end position="66"/>
    </location>
</feature>
<accession>A0A8S1IS04</accession>
<feature type="non-terminal residue" evidence="2">
    <location>
        <position position="66"/>
    </location>
</feature>
<sequence length="66" mass="7259">LEDPPLRAVSLHGDHKQLGCGPAPLQRHSGPSSLRAHRGSMHRRPDRLPPGDVSSQPRRRTTPAQE</sequence>
<reference evidence="2" key="1">
    <citation type="submission" date="2020-12" db="EMBL/GenBank/DDBJ databases">
        <authorList>
            <person name="Iha C."/>
        </authorList>
    </citation>
    <scope>NUCLEOTIDE SEQUENCE</scope>
</reference>